<sequence length="67" mass="7483">MSIYLEAEATADYYMRRNKSGRWHLSKIISITKQPSFGIFGEARTNSSTTTVTKTATCYIETLPSSA</sequence>
<keyword evidence="2" id="KW-1185">Reference proteome</keyword>
<reference evidence="2" key="1">
    <citation type="journal article" date="2017" name="Genome Biol.">
        <title>Comparative genomics reveals high biological diversity and specific adaptations in the industrially and medically important fungal genus Aspergillus.</title>
        <authorList>
            <person name="de Vries R.P."/>
            <person name="Riley R."/>
            <person name="Wiebenga A."/>
            <person name="Aguilar-Osorio G."/>
            <person name="Amillis S."/>
            <person name="Uchima C.A."/>
            <person name="Anderluh G."/>
            <person name="Asadollahi M."/>
            <person name="Askin M."/>
            <person name="Barry K."/>
            <person name="Battaglia E."/>
            <person name="Bayram O."/>
            <person name="Benocci T."/>
            <person name="Braus-Stromeyer S.A."/>
            <person name="Caldana C."/>
            <person name="Canovas D."/>
            <person name="Cerqueira G.C."/>
            <person name="Chen F."/>
            <person name="Chen W."/>
            <person name="Choi C."/>
            <person name="Clum A."/>
            <person name="Dos Santos R.A."/>
            <person name="Damasio A.R."/>
            <person name="Diallinas G."/>
            <person name="Emri T."/>
            <person name="Fekete E."/>
            <person name="Flipphi M."/>
            <person name="Freyberg S."/>
            <person name="Gallo A."/>
            <person name="Gournas C."/>
            <person name="Habgood R."/>
            <person name="Hainaut M."/>
            <person name="Harispe M.L."/>
            <person name="Henrissat B."/>
            <person name="Hilden K.S."/>
            <person name="Hope R."/>
            <person name="Hossain A."/>
            <person name="Karabika E."/>
            <person name="Karaffa L."/>
            <person name="Karanyi Z."/>
            <person name="Krasevec N."/>
            <person name="Kuo A."/>
            <person name="Kusch H."/>
            <person name="LaButti K."/>
            <person name="Lagendijk E.L."/>
            <person name="Lapidus A."/>
            <person name="Levasseur A."/>
            <person name="Lindquist E."/>
            <person name="Lipzen A."/>
            <person name="Logrieco A.F."/>
            <person name="MacCabe A."/>
            <person name="Maekelae M.R."/>
            <person name="Malavazi I."/>
            <person name="Melin P."/>
            <person name="Meyer V."/>
            <person name="Mielnichuk N."/>
            <person name="Miskei M."/>
            <person name="Molnar A.P."/>
            <person name="Mule G."/>
            <person name="Ngan C.Y."/>
            <person name="Orejas M."/>
            <person name="Orosz E."/>
            <person name="Ouedraogo J.P."/>
            <person name="Overkamp K.M."/>
            <person name="Park H.-S."/>
            <person name="Perrone G."/>
            <person name="Piumi F."/>
            <person name="Punt P.J."/>
            <person name="Ram A.F."/>
            <person name="Ramon A."/>
            <person name="Rauscher S."/>
            <person name="Record E."/>
            <person name="Riano-Pachon D.M."/>
            <person name="Robert V."/>
            <person name="Roehrig J."/>
            <person name="Ruller R."/>
            <person name="Salamov A."/>
            <person name="Salih N.S."/>
            <person name="Samson R.A."/>
            <person name="Sandor E."/>
            <person name="Sanguinetti M."/>
            <person name="Schuetze T."/>
            <person name="Sepcic K."/>
            <person name="Shelest E."/>
            <person name="Sherlock G."/>
            <person name="Sophianopoulou V."/>
            <person name="Squina F.M."/>
            <person name="Sun H."/>
            <person name="Susca A."/>
            <person name="Todd R.B."/>
            <person name="Tsang A."/>
            <person name="Unkles S.E."/>
            <person name="van de Wiele N."/>
            <person name="van Rossen-Uffink D."/>
            <person name="Oliveira J.V."/>
            <person name="Vesth T.C."/>
            <person name="Visser J."/>
            <person name="Yu J.-H."/>
            <person name="Zhou M."/>
            <person name="Andersen M.R."/>
            <person name="Archer D.B."/>
            <person name="Baker S.E."/>
            <person name="Benoit I."/>
            <person name="Brakhage A.A."/>
            <person name="Braus G.H."/>
            <person name="Fischer R."/>
            <person name="Frisvad J.C."/>
            <person name="Goldman G.H."/>
            <person name="Houbraken J."/>
            <person name="Oakley B."/>
            <person name="Pocsi I."/>
            <person name="Scazzocchio C."/>
            <person name="Seiboth B."/>
            <person name="vanKuyk P.A."/>
            <person name="Wortman J."/>
            <person name="Dyer P.S."/>
            <person name="Grigoriev I.V."/>
        </authorList>
    </citation>
    <scope>NUCLEOTIDE SEQUENCE [LARGE SCALE GENOMIC DNA]</scope>
    <source>
        <strain evidence="2">ATCC 16872 / CBS 172.66 / WB 5094</strain>
    </source>
</reference>
<dbReference type="VEuPathDB" id="FungiDB:ASPACDRAFT_126369"/>
<proteinExistence type="predicted"/>
<evidence type="ECO:0000313" key="2">
    <source>
        <dbReference type="Proteomes" id="UP000184546"/>
    </source>
</evidence>
<organism evidence="1 2">
    <name type="scientific">Aspergillus aculeatus (strain ATCC 16872 / CBS 172.66 / WB 5094)</name>
    <dbReference type="NCBI Taxonomy" id="690307"/>
    <lineage>
        <taxon>Eukaryota</taxon>
        <taxon>Fungi</taxon>
        <taxon>Dikarya</taxon>
        <taxon>Ascomycota</taxon>
        <taxon>Pezizomycotina</taxon>
        <taxon>Eurotiomycetes</taxon>
        <taxon>Eurotiomycetidae</taxon>
        <taxon>Eurotiales</taxon>
        <taxon>Aspergillaceae</taxon>
        <taxon>Aspergillus</taxon>
        <taxon>Aspergillus subgen. Circumdati</taxon>
    </lineage>
</organism>
<dbReference type="EMBL" id="KV878987">
    <property type="protein sequence ID" value="OJJ96091.1"/>
    <property type="molecule type" value="Genomic_DNA"/>
</dbReference>
<dbReference type="GeneID" id="30970732"/>
<protein>
    <submittedName>
        <fullName evidence="1">Uncharacterized protein</fullName>
    </submittedName>
</protein>
<gene>
    <name evidence="1" type="ORF">ASPACDRAFT_126369</name>
</gene>
<accession>A0A1L9WIT2</accession>
<dbReference type="AlphaFoldDB" id="A0A1L9WIT2"/>
<dbReference type="RefSeq" id="XP_020052431.1">
    <property type="nucleotide sequence ID" value="XM_020196918.1"/>
</dbReference>
<dbReference type="Proteomes" id="UP000184546">
    <property type="component" value="Unassembled WGS sequence"/>
</dbReference>
<evidence type="ECO:0000313" key="1">
    <source>
        <dbReference type="EMBL" id="OJJ96091.1"/>
    </source>
</evidence>
<name>A0A1L9WIT2_ASPA1</name>